<dbReference type="KEGG" id="mhos:CXR34_13745"/>
<dbReference type="SUPFAM" id="SSF53448">
    <property type="entry name" value="Nucleotide-diphospho-sugar transferases"/>
    <property type="match status" value="1"/>
</dbReference>
<dbReference type="EMBL" id="CP025299">
    <property type="protein sequence ID" value="AUG30410.1"/>
    <property type="molecule type" value="Genomic_DNA"/>
</dbReference>
<evidence type="ECO:0000313" key="2">
    <source>
        <dbReference type="Proteomes" id="UP000233276"/>
    </source>
</evidence>
<dbReference type="Gene3D" id="3.90.550.10">
    <property type="entry name" value="Spore Coat Polysaccharide Biosynthesis Protein SpsA, Chain A"/>
    <property type="match status" value="1"/>
</dbReference>
<dbReference type="InterPro" id="IPR050834">
    <property type="entry name" value="Glycosyltransf_2"/>
</dbReference>
<dbReference type="InterPro" id="IPR029044">
    <property type="entry name" value="Nucleotide-diphossugar_trans"/>
</dbReference>
<sequence length="300" mass="32569">MSHFVIAVIPVFHAPPALAARVTALREQVDAVVLVDDGTHSTAALGLELPSLHIVEIAENSGIGNALNEGVQRARELGATHVLTLDQDSSAPDGYVEGALRILAASAASGVEVAAVVPEFVGGQRVLLRDGFAFDPIQAGQLIPMSVLDEVGPYRSDLFIDAVDSEFSIRAEEHGLHFVVAAGAQIAHELGELVPLTVFGRHLVIAGKPRHVLYHAPFRTYYMVRNSTILVRVFGRRRRRWMLFRTRKMAEMVVGCVVLSPDRGAQWRAAVAGLSDGLRGVTGRISEERLRAIRGSRRRP</sequence>
<dbReference type="PANTHER" id="PTHR43685">
    <property type="entry name" value="GLYCOSYLTRANSFERASE"/>
    <property type="match status" value="1"/>
</dbReference>
<dbReference type="GO" id="GO:0016740">
    <property type="term" value="F:transferase activity"/>
    <property type="evidence" value="ECO:0007669"/>
    <property type="project" value="UniProtKB-KW"/>
</dbReference>
<dbReference type="InterPro" id="IPR001173">
    <property type="entry name" value="Glyco_trans_2-like"/>
</dbReference>
<organism evidence="1 2">
    <name type="scientific">Microbacterium hominis</name>
    <dbReference type="NCBI Taxonomy" id="162426"/>
    <lineage>
        <taxon>Bacteria</taxon>
        <taxon>Bacillati</taxon>
        <taxon>Actinomycetota</taxon>
        <taxon>Actinomycetes</taxon>
        <taxon>Micrococcales</taxon>
        <taxon>Microbacteriaceae</taxon>
        <taxon>Microbacterium</taxon>
    </lineage>
</organism>
<dbReference type="OrthoDB" id="9771846at2"/>
<dbReference type="AlphaFoldDB" id="A0A134DDP7"/>
<evidence type="ECO:0000313" key="1">
    <source>
        <dbReference type="EMBL" id="AUG30410.1"/>
    </source>
</evidence>
<keyword evidence="1" id="KW-0808">Transferase</keyword>
<dbReference type="RefSeq" id="WP_060960937.1">
    <property type="nucleotide sequence ID" value="NZ_CP025299.1"/>
</dbReference>
<name>A0A134DDP7_9MICO</name>
<protein>
    <submittedName>
        <fullName evidence="1">Family 2 glycosyl transferase</fullName>
    </submittedName>
</protein>
<dbReference type="PANTHER" id="PTHR43685:SF2">
    <property type="entry name" value="GLYCOSYLTRANSFERASE 2-LIKE DOMAIN-CONTAINING PROTEIN"/>
    <property type="match status" value="1"/>
</dbReference>
<proteinExistence type="predicted"/>
<accession>A0A134DDP7</accession>
<gene>
    <name evidence="1" type="ORF">CXR34_13745</name>
</gene>
<dbReference type="Pfam" id="PF00535">
    <property type="entry name" value="Glycos_transf_2"/>
    <property type="match status" value="1"/>
</dbReference>
<reference evidence="1 2" key="1">
    <citation type="submission" date="2017-12" db="EMBL/GenBank/DDBJ databases">
        <title>Isolation and characterization of estrogens degradatiion strain Microbacterium hominis SJTG1.</title>
        <authorList>
            <person name="Xiong W."/>
            <person name="Yin C."/>
            <person name="Zheng D."/>
            <person name="Liang R."/>
        </authorList>
    </citation>
    <scope>NUCLEOTIDE SEQUENCE [LARGE SCALE GENOMIC DNA]</scope>
    <source>
        <strain evidence="1 2">SJTG1</strain>
    </source>
</reference>
<dbReference type="Proteomes" id="UP000233276">
    <property type="component" value="Chromosome"/>
</dbReference>